<feature type="transmembrane region" description="Helical" evidence="7">
    <location>
        <begin position="221"/>
        <end position="240"/>
    </location>
</feature>
<dbReference type="Proteomes" id="UP000054342">
    <property type="component" value="Unassembled WGS sequence"/>
</dbReference>
<feature type="region of interest" description="Disordered" evidence="6">
    <location>
        <begin position="1"/>
        <end position="27"/>
    </location>
</feature>
<organism evidence="8 9">
    <name type="scientific">Exophiala xenobiotica</name>
    <dbReference type="NCBI Taxonomy" id="348802"/>
    <lineage>
        <taxon>Eukaryota</taxon>
        <taxon>Fungi</taxon>
        <taxon>Dikarya</taxon>
        <taxon>Ascomycota</taxon>
        <taxon>Pezizomycotina</taxon>
        <taxon>Eurotiomycetes</taxon>
        <taxon>Chaetothyriomycetidae</taxon>
        <taxon>Chaetothyriales</taxon>
        <taxon>Herpotrichiellaceae</taxon>
        <taxon>Exophiala</taxon>
    </lineage>
</organism>
<keyword evidence="3 7" id="KW-0812">Transmembrane</keyword>
<feature type="transmembrane region" description="Helical" evidence="7">
    <location>
        <begin position="477"/>
        <end position="500"/>
    </location>
</feature>
<dbReference type="Gene3D" id="1.20.1250.20">
    <property type="entry name" value="MFS general substrate transporter like domains"/>
    <property type="match status" value="1"/>
</dbReference>
<gene>
    <name evidence="8" type="ORF">PV05_01864</name>
</gene>
<dbReference type="RefSeq" id="XP_013322366.1">
    <property type="nucleotide sequence ID" value="XM_013466912.1"/>
</dbReference>
<evidence type="ECO:0000256" key="1">
    <source>
        <dbReference type="ARBA" id="ARBA00004141"/>
    </source>
</evidence>
<dbReference type="PANTHER" id="PTHR43791:SF46">
    <property type="entry name" value="MAJOR FACILITATOR SUPERFAMILY (MFS) PROFILE DOMAIN-CONTAINING PROTEIN-RELATED"/>
    <property type="match status" value="1"/>
</dbReference>
<reference evidence="8 9" key="1">
    <citation type="submission" date="2015-01" db="EMBL/GenBank/DDBJ databases">
        <title>The Genome Sequence of Exophiala xenobiotica CBS118157.</title>
        <authorList>
            <consortium name="The Broad Institute Genomics Platform"/>
            <person name="Cuomo C."/>
            <person name="de Hoog S."/>
            <person name="Gorbushina A."/>
            <person name="Stielow B."/>
            <person name="Teixiera M."/>
            <person name="Abouelleil A."/>
            <person name="Chapman S.B."/>
            <person name="Priest M."/>
            <person name="Young S.K."/>
            <person name="Wortman J."/>
            <person name="Nusbaum C."/>
            <person name="Birren B."/>
        </authorList>
    </citation>
    <scope>NUCLEOTIDE SEQUENCE [LARGE SCALE GENOMIC DNA]</scope>
    <source>
        <strain evidence="8 9">CBS 118157</strain>
    </source>
</reference>
<proteinExistence type="predicted"/>
<evidence type="ECO:0000256" key="7">
    <source>
        <dbReference type="SAM" id="Phobius"/>
    </source>
</evidence>
<dbReference type="GeneID" id="25323772"/>
<dbReference type="HOGENOM" id="CLU_456365_0_0_1"/>
<evidence type="ECO:0000256" key="4">
    <source>
        <dbReference type="ARBA" id="ARBA00022989"/>
    </source>
</evidence>
<evidence type="ECO:0000256" key="6">
    <source>
        <dbReference type="SAM" id="MobiDB-lite"/>
    </source>
</evidence>
<keyword evidence="9" id="KW-1185">Reference proteome</keyword>
<evidence type="ECO:0008006" key="10">
    <source>
        <dbReference type="Google" id="ProtNLM"/>
    </source>
</evidence>
<keyword evidence="5 7" id="KW-0472">Membrane</keyword>
<dbReference type="OrthoDB" id="2985014at2759"/>
<evidence type="ECO:0000256" key="5">
    <source>
        <dbReference type="ARBA" id="ARBA00023136"/>
    </source>
</evidence>
<accession>A0A0D2DHK0</accession>
<comment type="subcellular location">
    <subcellularLocation>
        <location evidence="1">Membrane</location>
        <topology evidence="1">Multi-pass membrane protein</topology>
    </subcellularLocation>
</comment>
<dbReference type="FunFam" id="1.20.1250.20:FF:000068">
    <property type="entry name" value="MFS general substrate transporter"/>
    <property type="match status" value="1"/>
</dbReference>
<name>A0A0D2DHK0_9EURO</name>
<feature type="transmembrane region" description="Helical" evidence="7">
    <location>
        <begin position="512"/>
        <end position="530"/>
    </location>
</feature>
<feature type="transmembrane region" description="Helical" evidence="7">
    <location>
        <begin position="425"/>
        <end position="442"/>
    </location>
</feature>
<dbReference type="GO" id="GO:0005886">
    <property type="term" value="C:plasma membrane"/>
    <property type="evidence" value="ECO:0007669"/>
    <property type="project" value="TreeGrafter"/>
</dbReference>
<feature type="transmembrane region" description="Helical" evidence="7">
    <location>
        <begin position="385"/>
        <end position="405"/>
    </location>
</feature>
<feature type="transmembrane region" description="Helical" evidence="7">
    <location>
        <begin position="542"/>
        <end position="563"/>
    </location>
</feature>
<dbReference type="InterPro" id="IPR036259">
    <property type="entry name" value="MFS_trans_sf"/>
</dbReference>
<evidence type="ECO:0000313" key="9">
    <source>
        <dbReference type="Proteomes" id="UP000054342"/>
    </source>
</evidence>
<dbReference type="AlphaFoldDB" id="A0A0D2DHK0"/>
<dbReference type="GO" id="GO:0022857">
    <property type="term" value="F:transmembrane transporter activity"/>
    <property type="evidence" value="ECO:0007669"/>
    <property type="project" value="InterPro"/>
</dbReference>
<dbReference type="EMBL" id="KN847317">
    <property type="protein sequence ID" value="KIW61782.1"/>
    <property type="molecule type" value="Genomic_DNA"/>
</dbReference>
<dbReference type="PANTHER" id="PTHR43791">
    <property type="entry name" value="PERMEASE-RELATED"/>
    <property type="match status" value="1"/>
</dbReference>
<dbReference type="InterPro" id="IPR011701">
    <property type="entry name" value="MFS"/>
</dbReference>
<sequence>MAPGGKKSNFTGVGKSIGGKVVQPKGKRAQQAMGDAAYYPYNDPTENVVDDSDLEDVDLDDEEVQALVEQCRVYWDVEENVEVHPDIKKELERRLKAGHKLKAFTDQIDENATRAGTRLAQIIATYEKQASDPMADPGPIIDASDRSVGENVPANKVGFVLCLNGSYRREEDGSFEEIKRRDKKWPCPCPICSARAKNSTKLVKTYLRNAHSHLKRLKPHVWLSACMFMFGLTTICQGLVQGYGGFLTTRFFLGLFEAGMFPGSFYVISMWYKRHEAQKRYTFFFASTTLAGAFGGLLASAIGKMNGLRGYLGWRWVFILEGVLTCAVSFVWWFIISDFPEDAKWLSEAEREYLKARLRADQGKSAIDRRITFKDVVNCFKDYKFIFGWLMYFGLIVPAYGYAYFAPTIIKSYGYGNIQTQLHSVPPWACAFGFSMLVAILSDRLRHRFLFAMIPICIAITGFAILMNVHHDAHTEYAALFLITSGTYSAMPIIVCWFTMNLGGHHRRSVGSAWQIGAGNIGGIIASYSFAATDAKTFFHKGYSICISFICLSAVSCICYFLACVSQNRSRAKSQDVGLTEYEKTELGDMSPDYRYML</sequence>
<feature type="transmembrane region" description="Helical" evidence="7">
    <location>
        <begin position="283"/>
        <end position="302"/>
    </location>
</feature>
<keyword evidence="4 7" id="KW-1133">Transmembrane helix</keyword>
<feature type="transmembrane region" description="Helical" evidence="7">
    <location>
        <begin position="449"/>
        <end position="471"/>
    </location>
</feature>
<evidence type="ECO:0000313" key="8">
    <source>
        <dbReference type="EMBL" id="KIW61782.1"/>
    </source>
</evidence>
<dbReference type="Pfam" id="PF07690">
    <property type="entry name" value="MFS_1"/>
    <property type="match status" value="1"/>
</dbReference>
<evidence type="ECO:0000256" key="2">
    <source>
        <dbReference type="ARBA" id="ARBA00022448"/>
    </source>
</evidence>
<feature type="transmembrane region" description="Helical" evidence="7">
    <location>
        <begin position="252"/>
        <end position="271"/>
    </location>
</feature>
<protein>
    <recommendedName>
        <fullName evidence="10">Major facilitator superfamily (MFS) profile domain-containing protein</fullName>
    </recommendedName>
</protein>
<keyword evidence="2" id="KW-0813">Transport</keyword>
<evidence type="ECO:0000256" key="3">
    <source>
        <dbReference type="ARBA" id="ARBA00022692"/>
    </source>
</evidence>
<dbReference type="SUPFAM" id="SSF103473">
    <property type="entry name" value="MFS general substrate transporter"/>
    <property type="match status" value="1"/>
</dbReference>
<feature type="transmembrane region" description="Helical" evidence="7">
    <location>
        <begin position="314"/>
        <end position="336"/>
    </location>
</feature>
<dbReference type="STRING" id="348802.A0A0D2DHK0"/>